<gene>
    <name evidence="7" type="ORF">CDL12_23729</name>
</gene>
<protein>
    <submittedName>
        <fullName evidence="7">DNA topoisomerase</fullName>
        <ecNumber evidence="7">5.99.1.2</ecNumber>
    </submittedName>
</protein>
<accession>A0A2G9GEN3</accession>
<reference evidence="8" key="1">
    <citation type="journal article" date="2018" name="Gigascience">
        <title>Genome assembly of the Pink Ipe (Handroanthus impetiginosus, Bignoniaceae), a highly valued, ecologically keystone Neotropical timber forest tree.</title>
        <authorList>
            <person name="Silva-Junior O.B."/>
            <person name="Grattapaglia D."/>
            <person name="Novaes E."/>
            <person name="Collevatti R.G."/>
        </authorList>
    </citation>
    <scope>NUCLEOTIDE SEQUENCE [LARGE SCALE GENOMIC DNA]</scope>
    <source>
        <strain evidence="8">cv. UFG-1</strain>
    </source>
</reference>
<evidence type="ECO:0000256" key="1">
    <source>
        <dbReference type="ARBA" id="ARBA00022723"/>
    </source>
</evidence>
<keyword evidence="5" id="KW-0812">Transmembrane</keyword>
<sequence length="106" mass="12603">MAKNARVFFHCHNIVVLRTSWTEDNLGRRFQCCQNREGGCSFFKWVDDPLCPRARGIIPSLLRRLNVLENEKDTFLWENVKLEKWMKWLKALLLGILLGLSIWWLV</sequence>
<keyword evidence="2 4" id="KW-0863">Zinc-finger</keyword>
<keyword evidence="7" id="KW-0413">Isomerase</keyword>
<feature type="transmembrane region" description="Helical" evidence="5">
    <location>
        <begin position="88"/>
        <end position="105"/>
    </location>
</feature>
<dbReference type="InterPro" id="IPR010666">
    <property type="entry name" value="Znf_GRF"/>
</dbReference>
<keyword evidence="8" id="KW-1185">Reference proteome</keyword>
<dbReference type="GO" id="GO:0016853">
    <property type="term" value="F:isomerase activity"/>
    <property type="evidence" value="ECO:0007669"/>
    <property type="project" value="UniProtKB-KW"/>
</dbReference>
<dbReference type="PANTHER" id="PTHR33248">
    <property type="entry name" value="ZINC ION-BINDING PROTEIN"/>
    <property type="match status" value="1"/>
</dbReference>
<name>A0A2G9GEN3_9LAMI</name>
<evidence type="ECO:0000259" key="6">
    <source>
        <dbReference type="PROSITE" id="PS51999"/>
    </source>
</evidence>
<evidence type="ECO:0000313" key="7">
    <source>
        <dbReference type="EMBL" id="PIN03744.1"/>
    </source>
</evidence>
<dbReference type="AlphaFoldDB" id="A0A2G9GEN3"/>
<evidence type="ECO:0000313" key="8">
    <source>
        <dbReference type="Proteomes" id="UP000231279"/>
    </source>
</evidence>
<evidence type="ECO:0000256" key="4">
    <source>
        <dbReference type="PROSITE-ProRule" id="PRU01343"/>
    </source>
</evidence>
<comment type="caution">
    <text evidence="7">The sequence shown here is derived from an EMBL/GenBank/DDBJ whole genome shotgun (WGS) entry which is preliminary data.</text>
</comment>
<organism evidence="7 8">
    <name type="scientific">Handroanthus impetiginosus</name>
    <dbReference type="NCBI Taxonomy" id="429701"/>
    <lineage>
        <taxon>Eukaryota</taxon>
        <taxon>Viridiplantae</taxon>
        <taxon>Streptophyta</taxon>
        <taxon>Embryophyta</taxon>
        <taxon>Tracheophyta</taxon>
        <taxon>Spermatophyta</taxon>
        <taxon>Magnoliopsida</taxon>
        <taxon>eudicotyledons</taxon>
        <taxon>Gunneridae</taxon>
        <taxon>Pentapetalae</taxon>
        <taxon>asterids</taxon>
        <taxon>lamiids</taxon>
        <taxon>Lamiales</taxon>
        <taxon>Bignoniaceae</taxon>
        <taxon>Crescentiina</taxon>
        <taxon>Tabebuia alliance</taxon>
        <taxon>Handroanthus</taxon>
    </lineage>
</organism>
<evidence type="ECO:0000256" key="2">
    <source>
        <dbReference type="ARBA" id="ARBA00022771"/>
    </source>
</evidence>
<keyword evidence="1" id="KW-0479">Metal-binding</keyword>
<proteinExistence type="predicted"/>
<dbReference type="EMBL" id="NKXS01005411">
    <property type="protein sequence ID" value="PIN03744.1"/>
    <property type="molecule type" value="Genomic_DNA"/>
</dbReference>
<keyword evidence="5" id="KW-1133">Transmembrane helix</keyword>
<dbReference type="Proteomes" id="UP000231279">
    <property type="component" value="Unassembled WGS sequence"/>
</dbReference>
<evidence type="ECO:0000256" key="5">
    <source>
        <dbReference type="SAM" id="Phobius"/>
    </source>
</evidence>
<dbReference type="GO" id="GO:0008270">
    <property type="term" value="F:zinc ion binding"/>
    <property type="evidence" value="ECO:0007669"/>
    <property type="project" value="UniProtKB-KW"/>
</dbReference>
<dbReference type="PROSITE" id="PS51999">
    <property type="entry name" value="ZF_GRF"/>
    <property type="match status" value="1"/>
</dbReference>
<dbReference type="OrthoDB" id="913116at2759"/>
<keyword evidence="3" id="KW-0862">Zinc</keyword>
<evidence type="ECO:0000256" key="3">
    <source>
        <dbReference type="ARBA" id="ARBA00022833"/>
    </source>
</evidence>
<dbReference type="EC" id="5.99.1.2" evidence="7"/>
<keyword evidence="5" id="KW-0472">Membrane</keyword>
<feature type="domain" description="GRF-type" evidence="6">
    <location>
        <begin position="8"/>
        <end position="49"/>
    </location>
</feature>
<dbReference type="Pfam" id="PF06839">
    <property type="entry name" value="Zn_ribbon_GRF"/>
    <property type="match status" value="1"/>
</dbReference>